<proteinExistence type="predicted"/>
<evidence type="ECO:0000313" key="1">
    <source>
        <dbReference type="EMBL" id="AUN95376.1"/>
    </source>
</evidence>
<name>A0A2I6S7Y4_9RHOO</name>
<keyword evidence="2" id="KW-1185">Reference proteome</keyword>
<evidence type="ECO:0008006" key="3">
    <source>
        <dbReference type="Google" id="ProtNLM"/>
    </source>
</evidence>
<sequence>MAFVIDASVAAVWLLPDDEVLVPGLFWLEMRNILLVCERRGRVDSASADRALGLVLVGAS</sequence>
<dbReference type="KEGG" id="atw:C0099_10825"/>
<dbReference type="AlphaFoldDB" id="A0A2I6S7Y4"/>
<gene>
    <name evidence="1" type="ORF">C0099_10825</name>
</gene>
<organism evidence="1 2">
    <name type="scientific">Pseudazoarcus pumilus</name>
    <dbReference type="NCBI Taxonomy" id="2067960"/>
    <lineage>
        <taxon>Bacteria</taxon>
        <taxon>Pseudomonadati</taxon>
        <taxon>Pseudomonadota</taxon>
        <taxon>Betaproteobacteria</taxon>
        <taxon>Rhodocyclales</taxon>
        <taxon>Zoogloeaceae</taxon>
        <taxon>Pseudazoarcus</taxon>
    </lineage>
</organism>
<evidence type="ECO:0000313" key="2">
    <source>
        <dbReference type="Proteomes" id="UP000242205"/>
    </source>
</evidence>
<dbReference type="OrthoDB" id="328160at2"/>
<dbReference type="CDD" id="cd09873">
    <property type="entry name" value="PIN_Pae0151-like"/>
    <property type="match status" value="1"/>
</dbReference>
<dbReference type="Proteomes" id="UP000242205">
    <property type="component" value="Chromosome"/>
</dbReference>
<reference evidence="1 2" key="1">
    <citation type="submission" date="2018-01" db="EMBL/GenBank/DDBJ databases">
        <authorList>
            <person name="Fu G.-Y."/>
        </authorList>
    </citation>
    <scope>NUCLEOTIDE SEQUENCE [LARGE SCALE GENOMIC DNA]</scope>
    <source>
        <strain evidence="1 2">SY39</strain>
    </source>
</reference>
<protein>
    <recommendedName>
        <fullName evidence="3">PIN domain-containing protein</fullName>
    </recommendedName>
</protein>
<dbReference type="EMBL" id="CP025682">
    <property type="protein sequence ID" value="AUN95376.1"/>
    <property type="molecule type" value="Genomic_DNA"/>
</dbReference>
<accession>A0A2I6S7Y4</accession>
<dbReference type="RefSeq" id="WP_102247425.1">
    <property type="nucleotide sequence ID" value="NZ_CP025682.1"/>
</dbReference>
<dbReference type="InterPro" id="IPR044153">
    <property type="entry name" value="PIN_Pae0151-like"/>
</dbReference>